<dbReference type="Gene3D" id="1.25.40.20">
    <property type="entry name" value="Ankyrin repeat-containing domain"/>
    <property type="match status" value="2"/>
</dbReference>
<evidence type="ECO:0000259" key="3">
    <source>
        <dbReference type="Pfam" id="PF13962"/>
    </source>
</evidence>
<keyword evidence="2" id="KW-0472">Membrane</keyword>
<feature type="transmembrane region" description="Helical" evidence="2">
    <location>
        <begin position="666"/>
        <end position="690"/>
    </location>
</feature>
<feature type="region of interest" description="Disordered" evidence="1">
    <location>
        <begin position="1"/>
        <end position="25"/>
    </location>
</feature>
<gene>
    <name evidence="4" type="ORF">GH714_005458</name>
</gene>
<dbReference type="Proteomes" id="UP000467840">
    <property type="component" value="Chromosome 10"/>
</dbReference>
<feature type="domain" description="PGG" evidence="3">
    <location>
        <begin position="545"/>
        <end position="658"/>
    </location>
</feature>
<dbReference type="AlphaFoldDB" id="A0A6A6MZ16"/>
<comment type="caution">
    <text evidence="4">The sequence shown here is derived from an EMBL/GenBank/DDBJ whole genome shotgun (WGS) entry which is preliminary data.</text>
</comment>
<evidence type="ECO:0000256" key="2">
    <source>
        <dbReference type="SAM" id="Phobius"/>
    </source>
</evidence>
<proteinExistence type="predicted"/>
<name>A0A6A6MZ16_HEVBR</name>
<sequence>MALESSQVRETPNIPMLTMDPSPIVTPETPTRIRYENWSPQMKSYLSSRGLWDAIEPSSEQSQNTIVDYETWRRKNAEALTAIQACCDDAKLLKVFPRVVPGYPMMLWYYDNERKRFGPLHQAIHQRDWDKIQDFLKRNKDALTARITQYGSLPIHVAVANGYEEISENLIRLMSKEQLVIQDTFGQTALHLTAACGSSRITKCLVQKNKELVTIPDFRMRMPALAACIGSHKDTALHLYHCTPPDVWFPENGPHGSTLLNQSLTSGMFDIALDVLRRCPRLIITANNWNTIPLRELASMPSSFPSSCRLIFWKQWIYSRIQIQLPITSTSNDMASQNNQNGQEDVAVQVFGQSHGLVLRILKLLGIQEIYEMKLTHVYALEILRCLCREISTLDLEELPQGLVGNALFLAVKNGITEFVIEMIKANPDFVNENDFFGRGIILSAIAERQEKIFNLIYGMNIGKRRQIYMADNYGNSMLHWAAMSPPSRLDRISGAALQMQRELQWFKEVESIVTPGTKIHLNSNGESAYQLFTRNHEQLRKEGEKWMKSTATSCTVVGTLIITIMFTAAFTVPGGNIQETGFPIFLREKSFLVFIISDAISLFASSTSVLTFLGILTSRYAEEDFLKSLPTKLIIGLFMLFFSIATMMIAFCASLIIILDGRLSLVLPIILLASIPVTLFIFLQFPLLVEIFMSTYRPSIFDRKTKHWLS</sequence>
<keyword evidence="2" id="KW-1133">Transmembrane helix</keyword>
<accession>A0A6A6MZ16</accession>
<evidence type="ECO:0000256" key="1">
    <source>
        <dbReference type="SAM" id="MobiDB-lite"/>
    </source>
</evidence>
<organism evidence="4 5">
    <name type="scientific">Hevea brasiliensis</name>
    <name type="common">Para rubber tree</name>
    <name type="synonym">Siphonia brasiliensis</name>
    <dbReference type="NCBI Taxonomy" id="3981"/>
    <lineage>
        <taxon>Eukaryota</taxon>
        <taxon>Viridiplantae</taxon>
        <taxon>Streptophyta</taxon>
        <taxon>Embryophyta</taxon>
        <taxon>Tracheophyta</taxon>
        <taxon>Spermatophyta</taxon>
        <taxon>Magnoliopsida</taxon>
        <taxon>eudicotyledons</taxon>
        <taxon>Gunneridae</taxon>
        <taxon>Pentapetalae</taxon>
        <taxon>rosids</taxon>
        <taxon>fabids</taxon>
        <taxon>Malpighiales</taxon>
        <taxon>Euphorbiaceae</taxon>
        <taxon>Crotonoideae</taxon>
        <taxon>Micrandreae</taxon>
        <taxon>Hevea</taxon>
    </lineage>
</organism>
<keyword evidence="5" id="KW-1185">Reference proteome</keyword>
<protein>
    <recommendedName>
        <fullName evidence="3">PGG domain-containing protein</fullName>
    </recommendedName>
</protein>
<feature type="compositionally biased region" description="Polar residues" evidence="1">
    <location>
        <begin position="1"/>
        <end position="10"/>
    </location>
</feature>
<keyword evidence="2" id="KW-0812">Transmembrane</keyword>
<dbReference type="PANTHER" id="PTHR24177">
    <property type="entry name" value="CASKIN"/>
    <property type="match status" value="1"/>
</dbReference>
<feature type="transmembrane region" description="Helical" evidence="2">
    <location>
        <begin position="551"/>
        <end position="572"/>
    </location>
</feature>
<feature type="transmembrane region" description="Helical" evidence="2">
    <location>
        <begin position="638"/>
        <end position="660"/>
    </location>
</feature>
<dbReference type="InterPro" id="IPR036770">
    <property type="entry name" value="Ankyrin_rpt-contain_sf"/>
</dbReference>
<dbReference type="PANTHER" id="PTHR24177:SF329">
    <property type="entry name" value="ANKYRIN REPEAT PROTEIN"/>
    <property type="match status" value="1"/>
</dbReference>
<dbReference type="InterPro" id="IPR026961">
    <property type="entry name" value="PGG_dom"/>
</dbReference>
<evidence type="ECO:0000313" key="4">
    <source>
        <dbReference type="EMBL" id="KAF2318334.1"/>
    </source>
</evidence>
<evidence type="ECO:0000313" key="5">
    <source>
        <dbReference type="Proteomes" id="UP000467840"/>
    </source>
</evidence>
<dbReference type="EMBL" id="JAAGAX010000003">
    <property type="protein sequence ID" value="KAF2318334.1"/>
    <property type="molecule type" value="Genomic_DNA"/>
</dbReference>
<reference evidence="4 5" key="1">
    <citation type="journal article" date="2020" name="Mol. Plant">
        <title>The Chromosome-Based Rubber Tree Genome Provides New Insights into Spurge Genome Evolution and Rubber Biosynthesis.</title>
        <authorList>
            <person name="Liu J."/>
            <person name="Shi C."/>
            <person name="Shi C.C."/>
            <person name="Li W."/>
            <person name="Zhang Q.J."/>
            <person name="Zhang Y."/>
            <person name="Li K."/>
            <person name="Lu H.F."/>
            <person name="Shi C."/>
            <person name="Zhu S.T."/>
            <person name="Xiao Z.Y."/>
            <person name="Nan H."/>
            <person name="Yue Y."/>
            <person name="Zhu X.G."/>
            <person name="Wu Y."/>
            <person name="Hong X.N."/>
            <person name="Fan G.Y."/>
            <person name="Tong Y."/>
            <person name="Zhang D."/>
            <person name="Mao C.L."/>
            <person name="Liu Y.L."/>
            <person name="Hao S.J."/>
            <person name="Liu W.Q."/>
            <person name="Lv M.Q."/>
            <person name="Zhang H.B."/>
            <person name="Liu Y."/>
            <person name="Hu-Tang G.R."/>
            <person name="Wang J.P."/>
            <person name="Wang J.H."/>
            <person name="Sun Y.H."/>
            <person name="Ni S.B."/>
            <person name="Chen W.B."/>
            <person name="Zhang X.C."/>
            <person name="Jiao Y.N."/>
            <person name="Eichler E.E."/>
            <person name="Li G.H."/>
            <person name="Liu X."/>
            <person name="Gao L.Z."/>
        </authorList>
    </citation>
    <scope>NUCLEOTIDE SEQUENCE [LARGE SCALE GENOMIC DNA]</scope>
    <source>
        <strain evidence="5">cv. GT1</strain>
        <tissue evidence="4">Leaf</tissue>
    </source>
</reference>
<dbReference type="SUPFAM" id="SSF48403">
    <property type="entry name" value="Ankyrin repeat"/>
    <property type="match status" value="2"/>
</dbReference>
<feature type="transmembrane region" description="Helical" evidence="2">
    <location>
        <begin position="592"/>
        <end position="617"/>
    </location>
</feature>
<dbReference type="Pfam" id="PF13962">
    <property type="entry name" value="PGG"/>
    <property type="match status" value="1"/>
</dbReference>
<dbReference type="InterPro" id="IPR002110">
    <property type="entry name" value="Ankyrin_rpt"/>
</dbReference>
<dbReference type="GO" id="GO:0016020">
    <property type="term" value="C:membrane"/>
    <property type="evidence" value="ECO:0007669"/>
    <property type="project" value="TreeGrafter"/>
</dbReference>
<dbReference type="SMART" id="SM00248">
    <property type="entry name" value="ANK"/>
    <property type="match status" value="2"/>
</dbReference>